<reference evidence="2" key="2">
    <citation type="journal article" date="2015" name="Fish Shellfish Immunol.">
        <title>Early steps in the European eel (Anguilla anguilla)-Vibrio vulnificus interaction in the gills: Role of the RtxA13 toxin.</title>
        <authorList>
            <person name="Callol A."/>
            <person name="Pajuelo D."/>
            <person name="Ebbesson L."/>
            <person name="Teles M."/>
            <person name="MacKenzie S."/>
            <person name="Amaro C."/>
        </authorList>
    </citation>
    <scope>NUCLEOTIDE SEQUENCE</scope>
</reference>
<dbReference type="AlphaFoldDB" id="A0A0E9VFD1"/>
<sequence>MEMVWTLMTTQPKHSEPSTGAVNIK</sequence>
<dbReference type="EMBL" id="GBXM01031815">
    <property type="protein sequence ID" value="JAH76762.1"/>
    <property type="molecule type" value="Transcribed_RNA"/>
</dbReference>
<name>A0A0E9VFD1_ANGAN</name>
<feature type="compositionally biased region" description="Polar residues" evidence="1">
    <location>
        <begin position="7"/>
        <end position="25"/>
    </location>
</feature>
<reference evidence="2" key="1">
    <citation type="submission" date="2014-11" db="EMBL/GenBank/DDBJ databases">
        <authorList>
            <person name="Amaro Gonzalez C."/>
        </authorList>
    </citation>
    <scope>NUCLEOTIDE SEQUENCE</scope>
</reference>
<feature type="region of interest" description="Disordered" evidence="1">
    <location>
        <begin position="1"/>
        <end position="25"/>
    </location>
</feature>
<accession>A0A0E9VFD1</accession>
<protein>
    <submittedName>
        <fullName evidence="2">Uncharacterized protein</fullName>
    </submittedName>
</protein>
<evidence type="ECO:0000313" key="2">
    <source>
        <dbReference type="EMBL" id="JAH76762.1"/>
    </source>
</evidence>
<organism evidence="2">
    <name type="scientific">Anguilla anguilla</name>
    <name type="common">European freshwater eel</name>
    <name type="synonym">Muraena anguilla</name>
    <dbReference type="NCBI Taxonomy" id="7936"/>
    <lineage>
        <taxon>Eukaryota</taxon>
        <taxon>Metazoa</taxon>
        <taxon>Chordata</taxon>
        <taxon>Craniata</taxon>
        <taxon>Vertebrata</taxon>
        <taxon>Euteleostomi</taxon>
        <taxon>Actinopterygii</taxon>
        <taxon>Neopterygii</taxon>
        <taxon>Teleostei</taxon>
        <taxon>Anguilliformes</taxon>
        <taxon>Anguillidae</taxon>
        <taxon>Anguilla</taxon>
    </lineage>
</organism>
<proteinExistence type="predicted"/>
<evidence type="ECO:0000256" key="1">
    <source>
        <dbReference type="SAM" id="MobiDB-lite"/>
    </source>
</evidence>